<feature type="binding site" evidence="7">
    <location>
        <begin position="44"/>
        <end position="49"/>
    </location>
    <ligand>
        <name>ATP</name>
        <dbReference type="ChEBI" id="CHEBI:30616"/>
    </ligand>
</feature>
<proteinExistence type="inferred from homology"/>
<comment type="caution">
    <text evidence="10">The sequence shown here is derived from an EMBL/GenBank/DDBJ whole genome shotgun (WGS) entry which is preliminary data.</text>
</comment>
<comment type="subcellular location">
    <subcellularLocation>
        <location evidence="7">Cytoplasm</location>
    </subcellularLocation>
</comment>
<evidence type="ECO:0000313" key="10">
    <source>
        <dbReference type="EMBL" id="MBB6334005.1"/>
    </source>
</evidence>
<keyword evidence="4 7" id="KW-0547">Nucleotide-binding</keyword>
<evidence type="ECO:0000256" key="3">
    <source>
        <dbReference type="ARBA" id="ARBA00022694"/>
    </source>
</evidence>
<gene>
    <name evidence="7" type="primary">tilS</name>
    <name evidence="10" type="ORF">HD592_000570</name>
</gene>
<comment type="catalytic activity">
    <reaction evidence="6 7">
        <text>cytidine(34) in tRNA(Ile2) + L-lysine + ATP = lysidine(34) in tRNA(Ile2) + AMP + diphosphate + H(+)</text>
        <dbReference type="Rhea" id="RHEA:43744"/>
        <dbReference type="Rhea" id="RHEA-COMP:10625"/>
        <dbReference type="Rhea" id="RHEA-COMP:10670"/>
        <dbReference type="ChEBI" id="CHEBI:15378"/>
        <dbReference type="ChEBI" id="CHEBI:30616"/>
        <dbReference type="ChEBI" id="CHEBI:32551"/>
        <dbReference type="ChEBI" id="CHEBI:33019"/>
        <dbReference type="ChEBI" id="CHEBI:82748"/>
        <dbReference type="ChEBI" id="CHEBI:83665"/>
        <dbReference type="ChEBI" id="CHEBI:456215"/>
        <dbReference type="EC" id="6.3.4.19"/>
    </reaction>
</comment>
<comment type="function">
    <text evidence="7">Ligates lysine onto the cytidine present at position 34 of the AUA codon-specific tRNA(Ile) that contains the anticodon CAU, in an ATP-dependent manner. Cytidine is converted to lysidine, thus changing the amino acid specificity of the tRNA from methionine to isoleucine.</text>
</comment>
<keyword evidence="3 7" id="KW-0819">tRNA processing</keyword>
<dbReference type="GO" id="GO:0006400">
    <property type="term" value="P:tRNA modification"/>
    <property type="evidence" value="ECO:0007669"/>
    <property type="project" value="UniProtKB-UniRule"/>
</dbReference>
<keyword evidence="5 7" id="KW-0067">ATP-binding</keyword>
<comment type="domain">
    <text evidence="7">The N-terminal region contains the highly conserved SGGXDS motif, predicted to be a P-loop motif involved in ATP binding.</text>
</comment>
<dbReference type="AlphaFoldDB" id="A0A923E3R4"/>
<dbReference type="PANTHER" id="PTHR43033">
    <property type="entry name" value="TRNA(ILE)-LYSIDINE SYNTHASE-RELATED"/>
    <property type="match status" value="1"/>
</dbReference>
<dbReference type="RefSeq" id="WP_343058718.1">
    <property type="nucleotide sequence ID" value="NZ_JACHMK010000001.1"/>
</dbReference>
<dbReference type="InterPro" id="IPR011063">
    <property type="entry name" value="TilS/TtcA_N"/>
</dbReference>
<dbReference type="CDD" id="cd01992">
    <property type="entry name" value="TilS_N"/>
    <property type="match status" value="1"/>
</dbReference>
<keyword evidence="1 7" id="KW-0963">Cytoplasm</keyword>
<evidence type="ECO:0000256" key="4">
    <source>
        <dbReference type="ARBA" id="ARBA00022741"/>
    </source>
</evidence>
<comment type="similarity">
    <text evidence="7">Belongs to the tRNA(Ile)-lysidine synthase family.</text>
</comment>
<organism evidence="10 11">
    <name type="scientific">Schaalia hyovaginalis</name>
    <dbReference type="NCBI Taxonomy" id="29316"/>
    <lineage>
        <taxon>Bacteria</taxon>
        <taxon>Bacillati</taxon>
        <taxon>Actinomycetota</taxon>
        <taxon>Actinomycetes</taxon>
        <taxon>Actinomycetales</taxon>
        <taxon>Actinomycetaceae</taxon>
        <taxon>Schaalia</taxon>
    </lineage>
</organism>
<dbReference type="Proteomes" id="UP000617426">
    <property type="component" value="Unassembled WGS sequence"/>
</dbReference>
<keyword evidence="11" id="KW-1185">Reference proteome</keyword>
<dbReference type="HAMAP" id="MF_01161">
    <property type="entry name" value="tRNA_Ile_lys_synt"/>
    <property type="match status" value="1"/>
</dbReference>
<evidence type="ECO:0000256" key="2">
    <source>
        <dbReference type="ARBA" id="ARBA00022598"/>
    </source>
</evidence>
<dbReference type="Gene3D" id="3.40.50.620">
    <property type="entry name" value="HUPs"/>
    <property type="match status" value="1"/>
</dbReference>
<dbReference type="InterPro" id="IPR012795">
    <property type="entry name" value="tRNA_Ile_lys_synt_N"/>
</dbReference>
<dbReference type="GO" id="GO:0032267">
    <property type="term" value="F:tRNA(Ile)-lysidine synthase activity"/>
    <property type="evidence" value="ECO:0007669"/>
    <property type="project" value="UniProtKB-EC"/>
</dbReference>
<dbReference type="SUPFAM" id="SSF52402">
    <property type="entry name" value="Adenine nucleotide alpha hydrolases-like"/>
    <property type="match status" value="1"/>
</dbReference>
<dbReference type="SUPFAM" id="SSF82829">
    <property type="entry name" value="MesJ substrate recognition domain-like"/>
    <property type="match status" value="1"/>
</dbReference>
<evidence type="ECO:0000313" key="11">
    <source>
        <dbReference type="Proteomes" id="UP000617426"/>
    </source>
</evidence>
<reference evidence="10" key="1">
    <citation type="submission" date="2020-08" db="EMBL/GenBank/DDBJ databases">
        <title>Sequencing the genomes of 1000 actinobacteria strains.</title>
        <authorList>
            <person name="Klenk H.-P."/>
        </authorList>
    </citation>
    <scope>NUCLEOTIDE SEQUENCE</scope>
    <source>
        <strain evidence="10">DSM 10695</strain>
    </source>
</reference>
<dbReference type="GO" id="GO:0005524">
    <property type="term" value="F:ATP binding"/>
    <property type="evidence" value="ECO:0007669"/>
    <property type="project" value="UniProtKB-UniRule"/>
</dbReference>
<dbReference type="InterPro" id="IPR012094">
    <property type="entry name" value="tRNA_Ile_lys_synt"/>
</dbReference>
<dbReference type="Pfam" id="PF01171">
    <property type="entry name" value="ATP_bind_3"/>
    <property type="match status" value="1"/>
</dbReference>
<dbReference type="GO" id="GO:0005737">
    <property type="term" value="C:cytoplasm"/>
    <property type="evidence" value="ECO:0007669"/>
    <property type="project" value="UniProtKB-SubCell"/>
</dbReference>
<feature type="domain" description="tRNA(Ile)-lysidine/2-thiocytidine synthase N-terminal" evidence="8">
    <location>
        <begin position="39"/>
        <end position="205"/>
    </location>
</feature>
<dbReference type="Pfam" id="PF09179">
    <property type="entry name" value="TilS"/>
    <property type="match status" value="1"/>
</dbReference>
<name>A0A923E3R4_9ACTO</name>
<evidence type="ECO:0000256" key="7">
    <source>
        <dbReference type="HAMAP-Rule" id="MF_01161"/>
    </source>
</evidence>
<dbReference type="EMBL" id="JACHMK010000001">
    <property type="protein sequence ID" value="MBB6334005.1"/>
    <property type="molecule type" value="Genomic_DNA"/>
</dbReference>
<evidence type="ECO:0000256" key="1">
    <source>
        <dbReference type="ARBA" id="ARBA00022490"/>
    </source>
</evidence>
<dbReference type="EC" id="6.3.4.19" evidence="7"/>
<dbReference type="PANTHER" id="PTHR43033:SF1">
    <property type="entry name" value="TRNA(ILE)-LYSIDINE SYNTHASE-RELATED"/>
    <property type="match status" value="1"/>
</dbReference>
<dbReference type="NCBIfam" id="TIGR02432">
    <property type="entry name" value="lysidine_TilS_N"/>
    <property type="match status" value="1"/>
</dbReference>
<dbReference type="InterPro" id="IPR014729">
    <property type="entry name" value="Rossmann-like_a/b/a_fold"/>
</dbReference>
<accession>A0A923E3R4</accession>
<keyword evidence="2 7" id="KW-0436">Ligase</keyword>
<evidence type="ECO:0000259" key="8">
    <source>
        <dbReference type="Pfam" id="PF01171"/>
    </source>
</evidence>
<dbReference type="InterPro" id="IPR015262">
    <property type="entry name" value="tRNA_Ile_lys_synt_subst-bd"/>
</dbReference>
<evidence type="ECO:0000259" key="9">
    <source>
        <dbReference type="Pfam" id="PF09179"/>
    </source>
</evidence>
<sequence length="358" mass="37756">MPPESPASRIVGPNPRGAIGRVSLAVRRALKGCAAGGSAVVALSGGADSLALALAVIDAGTRAGLRVVTVTVDHALRPDSAREAARAAEIAERLGARARVVRVEVGDEGGPEGAARSARLAALSQCARDEGAPVLLGHTMDDQAETVLLRLARGSGASSLRAMSADTTDEDGVRWIRPLLGVRRADTRGACAQAGLTWIEDPSNEPEGPWRAEDGSPLRRAAVRARAIPMLAEALRIDPIPALARSAELASRDDEALELWASREWERARRVLRAVDAKAPALSLHALEGLPRAVRTRIERRFALEAGARPSALSSIHIDALDALVTDWHGQGPLDLPGVMVKRTRDPRGLPVLVAVRT</sequence>
<protein>
    <recommendedName>
        <fullName evidence="7">tRNA(Ile)-lysidine synthase</fullName>
        <ecNumber evidence="7">6.3.4.19</ecNumber>
    </recommendedName>
    <alternativeName>
        <fullName evidence="7">tRNA(Ile)-2-lysyl-cytidine synthase</fullName>
    </alternativeName>
    <alternativeName>
        <fullName evidence="7">tRNA(Ile)-lysidine synthetase</fullName>
    </alternativeName>
</protein>
<feature type="domain" description="tRNA(Ile)-lysidine synthase substrate-binding" evidence="9">
    <location>
        <begin position="282"/>
        <end position="346"/>
    </location>
</feature>
<evidence type="ECO:0000256" key="6">
    <source>
        <dbReference type="ARBA" id="ARBA00048539"/>
    </source>
</evidence>
<evidence type="ECO:0000256" key="5">
    <source>
        <dbReference type="ARBA" id="ARBA00022840"/>
    </source>
</evidence>